<evidence type="ECO:0000259" key="15">
    <source>
        <dbReference type="PROSITE" id="PS51384"/>
    </source>
</evidence>
<keyword evidence="10" id="KW-0408">Iron</keyword>
<keyword evidence="9" id="KW-0560">Oxidoreductase</keyword>
<keyword evidence="3" id="KW-0285">Flavoprotein</keyword>
<evidence type="ECO:0000256" key="10">
    <source>
        <dbReference type="ARBA" id="ARBA00023004"/>
    </source>
</evidence>
<dbReference type="InterPro" id="IPR039261">
    <property type="entry name" value="FNR_nucleotide-bd"/>
</dbReference>
<keyword evidence="17" id="KW-1185">Reference proteome</keyword>
<dbReference type="Pfam" id="PF00175">
    <property type="entry name" value="NAD_binding_1"/>
    <property type="match status" value="1"/>
</dbReference>
<dbReference type="Gene3D" id="3.40.50.80">
    <property type="entry name" value="Nucleotide-binding domain of ferredoxin-NADP reductase (FNR) module"/>
    <property type="match status" value="1"/>
</dbReference>
<evidence type="ECO:0000256" key="5">
    <source>
        <dbReference type="ARBA" id="ARBA00022714"/>
    </source>
</evidence>
<dbReference type="InterPro" id="IPR017927">
    <property type="entry name" value="FAD-bd_FR_type"/>
</dbReference>
<keyword evidence="5" id="KW-0001">2Fe-2S</keyword>
<keyword evidence="7" id="KW-0274">FAD</keyword>
<evidence type="ECO:0000313" key="16">
    <source>
        <dbReference type="EMBL" id="AHI23556.1"/>
    </source>
</evidence>
<comment type="cofactor">
    <cofactor evidence="1">
        <name>FAD</name>
        <dbReference type="ChEBI" id="CHEBI:57692"/>
    </cofactor>
</comment>
<dbReference type="PATRIC" id="fig|1224164.3.peg.2191"/>
<evidence type="ECO:0000256" key="12">
    <source>
        <dbReference type="ARBA" id="ARBA00023136"/>
    </source>
</evidence>
<name>W5Y2T3_9CORY</name>
<evidence type="ECO:0000256" key="2">
    <source>
        <dbReference type="ARBA" id="ARBA00004141"/>
    </source>
</evidence>
<keyword evidence="11" id="KW-0411">Iron-sulfur</keyword>
<dbReference type="GO" id="GO:0051537">
    <property type="term" value="F:2 iron, 2 sulfur cluster binding"/>
    <property type="evidence" value="ECO:0007669"/>
    <property type="project" value="UniProtKB-KW"/>
</dbReference>
<dbReference type="PANTHER" id="PTHR47354:SF8">
    <property type="entry name" value="1,2-PHENYLACETYL-COA EPOXIDASE, SUBUNIT E"/>
    <property type="match status" value="1"/>
</dbReference>
<dbReference type="eggNOG" id="COG1018">
    <property type="taxonomic scope" value="Bacteria"/>
</dbReference>
<feature type="transmembrane region" description="Helical" evidence="14">
    <location>
        <begin position="137"/>
        <end position="155"/>
    </location>
</feature>
<dbReference type="AlphaFoldDB" id="W5Y2T3"/>
<dbReference type="Pfam" id="PF01794">
    <property type="entry name" value="Ferric_reduct"/>
    <property type="match status" value="1"/>
</dbReference>
<sequence length="495" mass="54010">MIIFMVIALNPNSHENPRSPKRPGAHRAATSPTATAEGSALFAERTRRPWGGPRISWPATIVYSATWALFLAVTVMWVHAGGINELNASVSQALGSLGRLTGLIGSMALLIQVFMMARVPFVESALGQDRLTTMHRWLGFSSFSLIMVHILLLIAQDDQSITGMASTFWDMTWNYPGMLLAVAGTAAIIMVVVTSFKAARCSMRYENWHLIHLYGYLGAALAIPHQLWSGSDFMGHPTITALWWALWGITAAAVIVFRVVVPLASSAYFNLRVSQVDVLDNDLVRVRMTGRHLERMRVAGGQYFNWRFAGEGVTRAIPLSLSAYPDGRSLEITAAMVGAKSHRLSTLKPGTRVFIEGPYGRFHKHTKSQPHTVLLGSGTGLMPVISLLETLPVDGTDIVVIARASSSAQLPYHARLEELCALKGAKFYALTGHRSPGSWQPTGHSLDDDTAFKRLVPHLGESDVFICGPNEWMKLAAASARRAGAGEVHSEKFAV</sequence>
<dbReference type="SUPFAM" id="SSF52343">
    <property type="entry name" value="Ferredoxin reductase-like, C-terminal NADP-linked domain"/>
    <property type="match status" value="1"/>
</dbReference>
<feature type="transmembrane region" description="Helical" evidence="14">
    <location>
        <begin position="241"/>
        <end position="261"/>
    </location>
</feature>
<dbReference type="GO" id="GO:0046872">
    <property type="term" value="F:metal ion binding"/>
    <property type="evidence" value="ECO:0007669"/>
    <property type="project" value="UniProtKB-KW"/>
</dbReference>
<gene>
    <name evidence="16" type="ORF">B843_10880</name>
</gene>
<reference evidence="16 17" key="1">
    <citation type="submission" date="2013-02" db="EMBL/GenBank/DDBJ databases">
        <title>The complete genome sequence of Corynebacterium vitaeruminis DSM 20294.</title>
        <authorList>
            <person name="Ruckert C."/>
            <person name="Albersmeier A."/>
            <person name="Kalinowski J."/>
        </authorList>
    </citation>
    <scope>NUCLEOTIDE SEQUENCE [LARGE SCALE GENOMIC DNA]</scope>
    <source>
        <strain evidence="17">ATCC 10234</strain>
    </source>
</reference>
<feature type="region of interest" description="Disordered" evidence="13">
    <location>
        <begin position="13"/>
        <end position="38"/>
    </location>
</feature>
<dbReference type="InterPro" id="IPR050415">
    <property type="entry name" value="MRET"/>
</dbReference>
<accession>W5Y2T3</accession>
<feature type="transmembrane region" description="Helical" evidence="14">
    <location>
        <begin position="175"/>
        <end position="196"/>
    </location>
</feature>
<dbReference type="GO" id="GO:0050660">
    <property type="term" value="F:flavin adenine dinucleotide binding"/>
    <property type="evidence" value="ECO:0007669"/>
    <property type="project" value="TreeGrafter"/>
</dbReference>
<keyword evidence="6" id="KW-0479">Metal-binding</keyword>
<evidence type="ECO:0000256" key="7">
    <source>
        <dbReference type="ARBA" id="ARBA00022827"/>
    </source>
</evidence>
<evidence type="ECO:0000256" key="14">
    <source>
        <dbReference type="SAM" id="Phobius"/>
    </source>
</evidence>
<evidence type="ECO:0000256" key="13">
    <source>
        <dbReference type="SAM" id="MobiDB-lite"/>
    </source>
</evidence>
<dbReference type="InterPro" id="IPR013130">
    <property type="entry name" value="Fe3_Rdtase_TM_dom"/>
</dbReference>
<evidence type="ECO:0000256" key="1">
    <source>
        <dbReference type="ARBA" id="ARBA00001974"/>
    </source>
</evidence>
<feature type="transmembrane region" description="Helical" evidence="14">
    <location>
        <begin position="97"/>
        <end position="117"/>
    </location>
</feature>
<dbReference type="KEGG" id="cvt:B843_10880"/>
<evidence type="ECO:0000256" key="6">
    <source>
        <dbReference type="ARBA" id="ARBA00022723"/>
    </source>
</evidence>
<dbReference type="HOGENOM" id="CLU_003827_19_1_11"/>
<dbReference type="PANTHER" id="PTHR47354">
    <property type="entry name" value="NADH OXIDOREDUCTASE HCR"/>
    <property type="match status" value="1"/>
</dbReference>
<dbReference type="InterPro" id="IPR001433">
    <property type="entry name" value="OxRdtase_FAD/NAD-bd"/>
</dbReference>
<dbReference type="STRING" id="1224164.B843_10880"/>
<dbReference type="EMBL" id="CP004353">
    <property type="protein sequence ID" value="AHI23556.1"/>
    <property type="molecule type" value="Genomic_DNA"/>
</dbReference>
<dbReference type="Proteomes" id="UP000019222">
    <property type="component" value="Chromosome"/>
</dbReference>
<dbReference type="GO" id="GO:0016491">
    <property type="term" value="F:oxidoreductase activity"/>
    <property type="evidence" value="ECO:0007669"/>
    <property type="project" value="UniProtKB-KW"/>
</dbReference>
<protein>
    <submittedName>
        <fullName evidence="16">Ferric reductase domain protein transmembrane component domain protein</fullName>
    </submittedName>
</protein>
<evidence type="ECO:0000313" key="17">
    <source>
        <dbReference type="Proteomes" id="UP000019222"/>
    </source>
</evidence>
<feature type="transmembrane region" description="Helical" evidence="14">
    <location>
        <begin position="55"/>
        <end position="77"/>
    </location>
</feature>
<evidence type="ECO:0000256" key="9">
    <source>
        <dbReference type="ARBA" id="ARBA00023002"/>
    </source>
</evidence>
<dbReference type="PROSITE" id="PS51384">
    <property type="entry name" value="FAD_FR"/>
    <property type="match status" value="1"/>
</dbReference>
<dbReference type="PRINTS" id="PR00410">
    <property type="entry name" value="PHEHYDRXLASE"/>
</dbReference>
<keyword evidence="12 14" id="KW-0472">Membrane</keyword>
<keyword evidence="4 14" id="KW-0812">Transmembrane</keyword>
<evidence type="ECO:0000256" key="3">
    <source>
        <dbReference type="ARBA" id="ARBA00022630"/>
    </source>
</evidence>
<keyword evidence="8 14" id="KW-1133">Transmembrane helix</keyword>
<feature type="domain" description="FAD-binding FR-type" evidence="15">
    <location>
        <begin position="266"/>
        <end position="365"/>
    </location>
</feature>
<proteinExistence type="predicted"/>
<evidence type="ECO:0000256" key="4">
    <source>
        <dbReference type="ARBA" id="ARBA00022692"/>
    </source>
</evidence>
<feature type="transmembrane region" description="Helical" evidence="14">
    <location>
        <begin position="208"/>
        <end position="229"/>
    </location>
</feature>
<dbReference type="InterPro" id="IPR017938">
    <property type="entry name" value="Riboflavin_synthase-like_b-brl"/>
</dbReference>
<evidence type="ECO:0000256" key="11">
    <source>
        <dbReference type="ARBA" id="ARBA00023014"/>
    </source>
</evidence>
<dbReference type="Gene3D" id="2.40.30.10">
    <property type="entry name" value="Translation factors"/>
    <property type="match status" value="1"/>
</dbReference>
<comment type="subcellular location">
    <subcellularLocation>
        <location evidence="2">Membrane</location>
        <topology evidence="2">Multi-pass membrane protein</topology>
    </subcellularLocation>
</comment>
<evidence type="ECO:0000256" key="8">
    <source>
        <dbReference type="ARBA" id="ARBA00022989"/>
    </source>
</evidence>
<dbReference type="SUPFAM" id="SSF63380">
    <property type="entry name" value="Riboflavin synthase domain-like"/>
    <property type="match status" value="1"/>
</dbReference>
<dbReference type="GO" id="GO:0016020">
    <property type="term" value="C:membrane"/>
    <property type="evidence" value="ECO:0007669"/>
    <property type="project" value="UniProtKB-SubCell"/>
</dbReference>
<organism evidence="16 17">
    <name type="scientific">Corynebacterium vitaeruminis DSM 20294</name>
    <dbReference type="NCBI Taxonomy" id="1224164"/>
    <lineage>
        <taxon>Bacteria</taxon>
        <taxon>Bacillati</taxon>
        <taxon>Actinomycetota</taxon>
        <taxon>Actinomycetes</taxon>
        <taxon>Mycobacteriales</taxon>
        <taxon>Corynebacteriaceae</taxon>
        <taxon>Corynebacterium</taxon>
    </lineage>
</organism>